<dbReference type="AlphaFoldDB" id="M2QUM0"/>
<gene>
    <name evidence="1" type="ORF">CERSUDRAFT_103151</name>
</gene>
<dbReference type="STRING" id="914234.M2QUM0"/>
<dbReference type="OrthoDB" id="3049142at2759"/>
<sequence>MTRAHGGGRQLDAFVEKHFNKDGPRNEKTKRYMMLCKYCTDPKPIEHRDRRCILHVSKFEHCPNAPQDVRIEALSLLVANGGLEVGPAAPALGTKRKPIVDAIGNLESRDASLADCMLELIWAERAIARLPITATDDADFAAHAKSSLHREFHRMNTSLHWLARFLHPLCRRLAISSATQAFTTPDDPALGNRSQDESLKGPEDISLDEIEAEFSWMEAIAHEQASSPVEGDSLSGDISVEDTYAVKEMETIRKGLAPCSLQDEVAQLDDGTAAEGWDARSLLRDLGIN</sequence>
<dbReference type="EMBL" id="KB445792">
    <property type="protein sequence ID" value="EMD40768.1"/>
    <property type="molecule type" value="Genomic_DNA"/>
</dbReference>
<proteinExistence type="predicted"/>
<organism evidence="1 2">
    <name type="scientific">Ceriporiopsis subvermispora (strain B)</name>
    <name type="common">White-rot fungus</name>
    <name type="synonym">Gelatoporia subvermispora</name>
    <dbReference type="NCBI Taxonomy" id="914234"/>
    <lineage>
        <taxon>Eukaryota</taxon>
        <taxon>Fungi</taxon>
        <taxon>Dikarya</taxon>
        <taxon>Basidiomycota</taxon>
        <taxon>Agaricomycotina</taxon>
        <taxon>Agaricomycetes</taxon>
        <taxon>Polyporales</taxon>
        <taxon>Gelatoporiaceae</taxon>
        <taxon>Gelatoporia</taxon>
    </lineage>
</organism>
<reference evidence="1 2" key="1">
    <citation type="journal article" date="2012" name="Proc. Natl. Acad. Sci. U.S.A.">
        <title>Comparative genomics of Ceriporiopsis subvermispora and Phanerochaete chrysosporium provide insight into selective ligninolysis.</title>
        <authorList>
            <person name="Fernandez-Fueyo E."/>
            <person name="Ruiz-Duenas F.J."/>
            <person name="Ferreira P."/>
            <person name="Floudas D."/>
            <person name="Hibbett D.S."/>
            <person name="Canessa P."/>
            <person name="Larrondo L.F."/>
            <person name="James T.Y."/>
            <person name="Seelenfreund D."/>
            <person name="Lobos S."/>
            <person name="Polanco R."/>
            <person name="Tello M."/>
            <person name="Honda Y."/>
            <person name="Watanabe T."/>
            <person name="Watanabe T."/>
            <person name="Ryu J.S."/>
            <person name="Kubicek C.P."/>
            <person name="Schmoll M."/>
            <person name="Gaskell J."/>
            <person name="Hammel K.E."/>
            <person name="St John F.J."/>
            <person name="Vanden Wymelenberg A."/>
            <person name="Sabat G."/>
            <person name="Splinter BonDurant S."/>
            <person name="Syed K."/>
            <person name="Yadav J.S."/>
            <person name="Doddapaneni H."/>
            <person name="Subramanian V."/>
            <person name="Lavin J.L."/>
            <person name="Oguiza J.A."/>
            <person name="Perez G."/>
            <person name="Pisabarro A.G."/>
            <person name="Ramirez L."/>
            <person name="Santoyo F."/>
            <person name="Master E."/>
            <person name="Coutinho P.M."/>
            <person name="Henrissat B."/>
            <person name="Lombard V."/>
            <person name="Magnuson J.K."/>
            <person name="Kuees U."/>
            <person name="Hori C."/>
            <person name="Igarashi K."/>
            <person name="Samejima M."/>
            <person name="Held B.W."/>
            <person name="Barry K.W."/>
            <person name="LaButti K.M."/>
            <person name="Lapidus A."/>
            <person name="Lindquist E.A."/>
            <person name="Lucas S.M."/>
            <person name="Riley R."/>
            <person name="Salamov A.A."/>
            <person name="Hoffmeister D."/>
            <person name="Schwenk D."/>
            <person name="Hadar Y."/>
            <person name="Yarden O."/>
            <person name="de Vries R.P."/>
            <person name="Wiebenga A."/>
            <person name="Stenlid J."/>
            <person name="Eastwood D."/>
            <person name="Grigoriev I.V."/>
            <person name="Berka R.M."/>
            <person name="Blanchette R.A."/>
            <person name="Kersten P."/>
            <person name="Martinez A.T."/>
            <person name="Vicuna R."/>
            <person name="Cullen D."/>
        </authorList>
    </citation>
    <scope>NUCLEOTIDE SEQUENCE [LARGE SCALE GENOMIC DNA]</scope>
    <source>
        <strain evidence="1 2">B</strain>
    </source>
</reference>
<protein>
    <submittedName>
        <fullName evidence="1">Uncharacterized protein</fullName>
    </submittedName>
</protein>
<name>M2QUM0_CERS8</name>
<accession>M2QUM0</accession>
<keyword evidence="2" id="KW-1185">Reference proteome</keyword>
<evidence type="ECO:0000313" key="2">
    <source>
        <dbReference type="Proteomes" id="UP000016930"/>
    </source>
</evidence>
<dbReference type="Proteomes" id="UP000016930">
    <property type="component" value="Unassembled WGS sequence"/>
</dbReference>
<dbReference type="HOGENOM" id="CLU_963117_0_0_1"/>
<evidence type="ECO:0000313" key="1">
    <source>
        <dbReference type="EMBL" id="EMD40768.1"/>
    </source>
</evidence>